<reference evidence="3" key="1">
    <citation type="submission" date="2017-02" db="UniProtKB">
        <authorList>
            <consortium name="WormBaseParasite"/>
        </authorList>
    </citation>
    <scope>IDENTIFICATION</scope>
</reference>
<feature type="region of interest" description="Disordered" evidence="1">
    <location>
        <begin position="62"/>
        <end position="84"/>
    </location>
</feature>
<protein>
    <submittedName>
        <fullName evidence="3">Uncharacterized protein</fullName>
    </submittedName>
</protein>
<organism evidence="2 3">
    <name type="scientific">Ascaris lumbricoides</name>
    <name type="common">Giant roundworm</name>
    <dbReference type="NCBI Taxonomy" id="6252"/>
    <lineage>
        <taxon>Eukaryota</taxon>
        <taxon>Metazoa</taxon>
        <taxon>Ecdysozoa</taxon>
        <taxon>Nematoda</taxon>
        <taxon>Chromadorea</taxon>
        <taxon>Rhabditida</taxon>
        <taxon>Spirurina</taxon>
        <taxon>Ascaridomorpha</taxon>
        <taxon>Ascaridoidea</taxon>
        <taxon>Ascarididae</taxon>
        <taxon>Ascaris</taxon>
    </lineage>
</organism>
<dbReference type="AlphaFoldDB" id="A0A0M3HN93"/>
<dbReference type="Proteomes" id="UP000036681">
    <property type="component" value="Unplaced"/>
</dbReference>
<feature type="compositionally biased region" description="Polar residues" evidence="1">
    <location>
        <begin position="63"/>
        <end position="84"/>
    </location>
</feature>
<evidence type="ECO:0000256" key="1">
    <source>
        <dbReference type="SAM" id="MobiDB-lite"/>
    </source>
</evidence>
<dbReference type="WBParaSite" id="ALUE_0000311801-mRNA-1">
    <property type="protein sequence ID" value="ALUE_0000311801-mRNA-1"/>
    <property type="gene ID" value="ALUE_0000311801"/>
</dbReference>
<evidence type="ECO:0000313" key="2">
    <source>
        <dbReference type="Proteomes" id="UP000036681"/>
    </source>
</evidence>
<keyword evidence="2" id="KW-1185">Reference proteome</keyword>
<proteinExistence type="predicted"/>
<evidence type="ECO:0000313" key="3">
    <source>
        <dbReference type="WBParaSite" id="ALUE_0000311801-mRNA-1"/>
    </source>
</evidence>
<sequence length="84" mass="9010">MTSRAPITFEFMVGLDGTNRECSGAQPVLGALLAYLIFTAKFFCLLADTHLAAIALPNAAPHKTTSQARATVDRNTSNRMKPAD</sequence>
<name>A0A0M3HN93_ASCLU</name>
<accession>A0A0M3HN93</accession>